<dbReference type="EMBL" id="BAABAZ010000005">
    <property type="protein sequence ID" value="GAA4283968.1"/>
    <property type="molecule type" value="Genomic_DNA"/>
</dbReference>
<protein>
    <recommendedName>
        <fullName evidence="4">DUF4233 domain-containing protein</fullName>
    </recommendedName>
</protein>
<evidence type="ECO:0008006" key="4">
    <source>
        <dbReference type="Google" id="ProtNLM"/>
    </source>
</evidence>
<name>A0ABP8EJ59_9MICO</name>
<proteinExistence type="predicted"/>
<feature type="transmembrane region" description="Helical" evidence="1">
    <location>
        <begin position="43"/>
        <end position="63"/>
    </location>
</feature>
<dbReference type="Proteomes" id="UP001501586">
    <property type="component" value="Unassembled WGS sequence"/>
</dbReference>
<keyword evidence="3" id="KW-1185">Reference proteome</keyword>
<keyword evidence="1" id="KW-0472">Membrane</keyword>
<accession>A0ABP8EJ59</accession>
<keyword evidence="1" id="KW-1133">Transmembrane helix</keyword>
<dbReference type="RefSeq" id="WP_236864042.1">
    <property type="nucleotide sequence ID" value="NZ_BAABAZ010000005.1"/>
</dbReference>
<comment type="caution">
    <text evidence="2">The sequence shown here is derived from an EMBL/GenBank/DDBJ whole genome shotgun (WGS) entry which is preliminary data.</text>
</comment>
<feature type="transmembrane region" description="Helical" evidence="1">
    <location>
        <begin position="12"/>
        <end position="31"/>
    </location>
</feature>
<evidence type="ECO:0000313" key="3">
    <source>
        <dbReference type="Proteomes" id="UP001501586"/>
    </source>
</evidence>
<evidence type="ECO:0000313" key="2">
    <source>
        <dbReference type="EMBL" id="GAA4283968.1"/>
    </source>
</evidence>
<organism evidence="2 3">
    <name type="scientific">Brevibacterium daeguense</name>
    <dbReference type="NCBI Taxonomy" id="909936"/>
    <lineage>
        <taxon>Bacteria</taxon>
        <taxon>Bacillati</taxon>
        <taxon>Actinomycetota</taxon>
        <taxon>Actinomycetes</taxon>
        <taxon>Micrococcales</taxon>
        <taxon>Brevibacteriaceae</taxon>
        <taxon>Brevibacterium</taxon>
    </lineage>
</organism>
<keyword evidence="1" id="KW-0812">Transmembrane</keyword>
<feature type="transmembrane region" description="Helical" evidence="1">
    <location>
        <begin position="75"/>
        <end position="108"/>
    </location>
</feature>
<dbReference type="InterPro" id="IPR025327">
    <property type="entry name" value="DUF4233"/>
</dbReference>
<reference evidence="3" key="1">
    <citation type="journal article" date="2019" name="Int. J. Syst. Evol. Microbiol.">
        <title>The Global Catalogue of Microorganisms (GCM) 10K type strain sequencing project: providing services to taxonomists for standard genome sequencing and annotation.</title>
        <authorList>
            <consortium name="The Broad Institute Genomics Platform"/>
            <consortium name="The Broad Institute Genome Sequencing Center for Infectious Disease"/>
            <person name="Wu L."/>
            <person name="Ma J."/>
        </authorList>
    </citation>
    <scope>NUCLEOTIDE SEQUENCE [LARGE SCALE GENOMIC DNA]</scope>
    <source>
        <strain evidence="3">JCM 17458</strain>
    </source>
</reference>
<dbReference type="Pfam" id="PF14017">
    <property type="entry name" value="DUF4233"/>
    <property type="match status" value="1"/>
</dbReference>
<sequence>MSAPADAGKSKIPLLCGTVLISEVLVIYFAALTGYGLRPVSLGWLLAGASVLALLCLVAAALLPRRRGQNRPGILLGWIAQVLITAGGFIMPSMFFVGAVFAVLWGVAVYLGRRMDRELTEWGG</sequence>
<gene>
    <name evidence="2" type="ORF">GCM10022261_14990</name>
</gene>
<evidence type="ECO:0000256" key="1">
    <source>
        <dbReference type="SAM" id="Phobius"/>
    </source>
</evidence>